<keyword evidence="1" id="KW-0812">Transmembrane</keyword>
<evidence type="ECO:0000313" key="3">
    <source>
        <dbReference type="Proteomes" id="UP000095751"/>
    </source>
</evidence>
<organism evidence="2 3">
    <name type="scientific">Fragilariopsis cylindrus CCMP1102</name>
    <dbReference type="NCBI Taxonomy" id="635003"/>
    <lineage>
        <taxon>Eukaryota</taxon>
        <taxon>Sar</taxon>
        <taxon>Stramenopiles</taxon>
        <taxon>Ochrophyta</taxon>
        <taxon>Bacillariophyta</taxon>
        <taxon>Bacillariophyceae</taxon>
        <taxon>Bacillariophycidae</taxon>
        <taxon>Bacillariales</taxon>
        <taxon>Bacillariaceae</taxon>
        <taxon>Fragilariopsis</taxon>
    </lineage>
</organism>
<keyword evidence="3" id="KW-1185">Reference proteome</keyword>
<evidence type="ECO:0000256" key="1">
    <source>
        <dbReference type="SAM" id="Phobius"/>
    </source>
</evidence>
<feature type="transmembrane region" description="Helical" evidence="1">
    <location>
        <begin position="134"/>
        <end position="153"/>
    </location>
</feature>
<keyword evidence="1" id="KW-1133">Transmembrane helix</keyword>
<dbReference type="Proteomes" id="UP000095751">
    <property type="component" value="Unassembled WGS sequence"/>
</dbReference>
<keyword evidence="1" id="KW-0472">Membrane</keyword>
<dbReference type="EMBL" id="KV784354">
    <property type="protein sequence ID" value="OEU21365.1"/>
    <property type="molecule type" value="Genomic_DNA"/>
</dbReference>
<accession>A0A1E7FTD7</accession>
<reference evidence="2 3" key="1">
    <citation type="submission" date="2016-09" db="EMBL/GenBank/DDBJ databases">
        <title>Extensive genetic diversity and differential bi-allelic expression allows diatom success in the polar Southern Ocean.</title>
        <authorList>
            <consortium name="DOE Joint Genome Institute"/>
            <person name="Mock T."/>
            <person name="Otillar R.P."/>
            <person name="Strauss J."/>
            <person name="Dupont C."/>
            <person name="Frickenhaus S."/>
            <person name="Maumus F."/>
            <person name="Mcmullan M."/>
            <person name="Sanges R."/>
            <person name="Schmutz J."/>
            <person name="Toseland A."/>
            <person name="Valas R."/>
            <person name="Veluchamy A."/>
            <person name="Ward B.J."/>
            <person name="Allen A."/>
            <person name="Barry K."/>
            <person name="Falciatore A."/>
            <person name="Ferrante M."/>
            <person name="Fortunato A.E."/>
            <person name="Gloeckner G."/>
            <person name="Gruber A."/>
            <person name="Hipkin R."/>
            <person name="Janech M."/>
            <person name="Kroth P."/>
            <person name="Leese F."/>
            <person name="Lindquist E."/>
            <person name="Lyon B.R."/>
            <person name="Martin J."/>
            <person name="Mayer C."/>
            <person name="Parker M."/>
            <person name="Quesneville H."/>
            <person name="Raymond J."/>
            <person name="Uhlig C."/>
            <person name="Valentin K.U."/>
            <person name="Worden A.Z."/>
            <person name="Armbrust E.V."/>
            <person name="Bowler C."/>
            <person name="Green B."/>
            <person name="Moulton V."/>
            <person name="Van Oosterhout C."/>
            <person name="Grigoriev I."/>
        </authorList>
    </citation>
    <scope>NUCLEOTIDE SEQUENCE [LARGE SCALE GENOMIC DNA]</scope>
    <source>
        <strain evidence="2 3">CCMP1102</strain>
    </source>
</reference>
<gene>
    <name evidence="2" type="ORF">FRACYDRAFT_206345</name>
</gene>
<name>A0A1E7FTD7_9STRA</name>
<sequence>MSSTISSALFAYGHYFSIIGVVGILFTERWTLENGPELTDDEENRLAIADALYGVIGLLIVYTGYYRFSDPALGKGTSFYIHEPIFWLKIAMVGVLGSASLFNTTKIIQRSIARNTGDKVAEPMSQELNDRMKSICNAQLTGIIFIPLAASLMARGVGYNEDIPWQAEMGASLVLFLGLGFKYVKEALTFEERLQQKQQQLQE</sequence>
<dbReference type="AlphaFoldDB" id="A0A1E7FTD7"/>
<feature type="transmembrane region" description="Helical" evidence="1">
    <location>
        <begin position="85"/>
        <end position="104"/>
    </location>
</feature>
<evidence type="ECO:0000313" key="2">
    <source>
        <dbReference type="EMBL" id="OEU21365.1"/>
    </source>
</evidence>
<feature type="transmembrane region" description="Helical" evidence="1">
    <location>
        <begin position="165"/>
        <end position="184"/>
    </location>
</feature>
<proteinExistence type="predicted"/>
<dbReference type="KEGG" id="fcy:FRACYDRAFT_206345"/>
<feature type="transmembrane region" description="Helical" evidence="1">
    <location>
        <begin position="46"/>
        <end position="65"/>
    </location>
</feature>
<feature type="transmembrane region" description="Helical" evidence="1">
    <location>
        <begin position="6"/>
        <end position="26"/>
    </location>
</feature>
<dbReference type="InParanoid" id="A0A1E7FTD7"/>
<dbReference type="Pfam" id="PF09980">
    <property type="entry name" value="DUF2214"/>
    <property type="match status" value="1"/>
</dbReference>
<protein>
    <submittedName>
        <fullName evidence="2">Uncharacterized protein</fullName>
    </submittedName>
</protein>
<dbReference type="OrthoDB" id="495663at2759"/>
<dbReference type="InterPro" id="IPR018706">
    <property type="entry name" value="DUF2214_membrane"/>
</dbReference>